<dbReference type="EMBL" id="QSCO01000002">
    <property type="protein sequence ID" value="RGY09555.1"/>
    <property type="molecule type" value="Genomic_DNA"/>
</dbReference>
<evidence type="ECO:0008006" key="3">
    <source>
        <dbReference type="Google" id="ProtNLM"/>
    </source>
</evidence>
<name>A0A3D4ZA41_9BACT</name>
<proteinExistence type="predicted"/>
<dbReference type="Gene3D" id="2.120.10.80">
    <property type="entry name" value="Kelch-type beta propeller"/>
    <property type="match status" value="2"/>
</dbReference>
<dbReference type="AlphaFoldDB" id="A0A3D4ZA41"/>
<reference evidence="1 2" key="1">
    <citation type="submission" date="2018-08" db="EMBL/GenBank/DDBJ databases">
        <title>A genome reference for cultivated species of the human gut microbiota.</title>
        <authorList>
            <person name="Zou Y."/>
            <person name="Xue W."/>
            <person name="Luo G."/>
        </authorList>
    </citation>
    <scope>NUCLEOTIDE SEQUENCE [LARGE SCALE GENOMIC DNA]</scope>
    <source>
        <strain evidence="1 2">OF03-11</strain>
    </source>
</reference>
<dbReference type="RefSeq" id="WP_118102811.1">
    <property type="nucleotide sequence ID" value="NZ_JBDGCO010000002.1"/>
</dbReference>
<dbReference type="SUPFAM" id="SSF117281">
    <property type="entry name" value="Kelch motif"/>
    <property type="match status" value="2"/>
</dbReference>
<comment type="caution">
    <text evidence="1">The sequence shown here is derived from an EMBL/GenBank/DDBJ whole genome shotgun (WGS) entry which is preliminary data.</text>
</comment>
<protein>
    <recommendedName>
        <fullName evidence="3">Galactose oxidase</fullName>
    </recommendedName>
</protein>
<sequence length="366" mass="40425">MKKVNFLCLIMLGLFFVACHSNDDTWGDWSRGYSFSGKPRTGAVTFTLNGEVYVGLGRNENVEEKDKYLTDFWKFNGKSWVSVASFPTVGRAGAVAFVVGEEGHQVAYVGTGYREYLGKETYYDNFYTFDGVSWDTTTVIKLPKPADRKDGGRRDGIAFSLNGKGYVGTGLVSGGMVVNDMYCFDPSKSGDAAWSNVEFRGEPRCGAVAFVIKDKAVVCLGAASSSGSNFRRDVYTFDGTTWDDKEPLVDQDGRGFDNDYNQIPRAYAVAFVSSRDGGVLKGYVATGNGSYPGTCWEYNIDTDRWDEVTELPAAMNRRAYAVGFTFNDYGYVTTGGSKMNDPIDVDTWKFTPGIDEDDDNDYAPRE</sequence>
<accession>A0A3D4ZA41</accession>
<dbReference type="Proteomes" id="UP000284434">
    <property type="component" value="Unassembled WGS sequence"/>
</dbReference>
<dbReference type="PROSITE" id="PS51257">
    <property type="entry name" value="PROKAR_LIPOPROTEIN"/>
    <property type="match status" value="1"/>
</dbReference>
<organism evidence="1 2">
    <name type="scientific">Odoribacter splanchnicus</name>
    <dbReference type="NCBI Taxonomy" id="28118"/>
    <lineage>
        <taxon>Bacteria</taxon>
        <taxon>Pseudomonadati</taxon>
        <taxon>Bacteroidota</taxon>
        <taxon>Bacteroidia</taxon>
        <taxon>Bacteroidales</taxon>
        <taxon>Odoribacteraceae</taxon>
        <taxon>Odoribacter</taxon>
    </lineage>
</organism>
<gene>
    <name evidence="1" type="ORF">DXA53_01870</name>
</gene>
<evidence type="ECO:0000313" key="1">
    <source>
        <dbReference type="EMBL" id="RGY09555.1"/>
    </source>
</evidence>
<evidence type="ECO:0000313" key="2">
    <source>
        <dbReference type="Proteomes" id="UP000284434"/>
    </source>
</evidence>
<dbReference type="InterPro" id="IPR015915">
    <property type="entry name" value="Kelch-typ_b-propeller"/>
</dbReference>